<sequence length="329" mass="35771">MAKAHARVVQEDPRTHLAGWVSRQSSPTGIDEFGPVPVHRTVDDLLRDESVAIVIVATPDFAHRNPSVAAARAGRHVLIEKPLAMSGADAEAILAAVRGSGVHAMTLFNQRWAPAYWQAKQELAQPSAGRPIMAYARKNDTLHVPTKMIPWADRSSPSWFLSSHDVDLVTWFFDAPAVEVYATAVERVLVGMGIDTPDAVHAQVRFADGAVATFESSWSVPEGYPTVVESFVEVLTSDRHIHVDRKVEQLEIATAERMYYPRTGGTRIGGRNVGPAASAVRHFIDVVVDGVEPIIPLEHSVRVTWLLEAIEKSYRSGAPVRVNAAGGAG</sequence>
<dbReference type="InterPro" id="IPR055170">
    <property type="entry name" value="GFO_IDH_MocA-like_dom"/>
</dbReference>
<dbReference type="SUPFAM" id="SSF55347">
    <property type="entry name" value="Glyceraldehyde-3-phosphate dehydrogenase-like, C-terminal domain"/>
    <property type="match status" value="1"/>
</dbReference>
<dbReference type="PANTHER" id="PTHR43377:SF1">
    <property type="entry name" value="BILIVERDIN REDUCTASE A"/>
    <property type="match status" value="1"/>
</dbReference>
<gene>
    <name evidence="3" type="ORF">HC031_25025</name>
</gene>
<evidence type="ECO:0000313" key="3">
    <source>
        <dbReference type="EMBL" id="NJC72955.1"/>
    </source>
</evidence>
<dbReference type="InterPro" id="IPR036291">
    <property type="entry name" value="NAD(P)-bd_dom_sf"/>
</dbReference>
<dbReference type="InterPro" id="IPR000683">
    <property type="entry name" value="Gfo/Idh/MocA-like_OxRdtase_N"/>
</dbReference>
<comment type="caution">
    <text evidence="3">The sequence shown here is derived from an EMBL/GenBank/DDBJ whole genome shotgun (WGS) entry which is preliminary data.</text>
</comment>
<proteinExistence type="predicted"/>
<dbReference type="Pfam" id="PF22725">
    <property type="entry name" value="GFO_IDH_MocA_C3"/>
    <property type="match status" value="1"/>
</dbReference>
<name>A0ABX0Y5X2_9ACTN</name>
<evidence type="ECO:0000259" key="2">
    <source>
        <dbReference type="Pfam" id="PF22725"/>
    </source>
</evidence>
<dbReference type="Gene3D" id="3.30.360.10">
    <property type="entry name" value="Dihydrodipicolinate Reductase, domain 2"/>
    <property type="match status" value="1"/>
</dbReference>
<dbReference type="SUPFAM" id="SSF51735">
    <property type="entry name" value="NAD(P)-binding Rossmann-fold domains"/>
    <property type="match status" value="1"/>
</dbReference>
<evidence type="ECO:0000313" key="4">
    <source>
        <dbReference type="Proteomes" id="UP000722989"/>
    </source>
</evidence>
<dbReference type="InterPro" id="IPR051450">
    <property type="entry name" value="Gfo/Idh/MocA_Oxidoreductases"/>
</dbReference>
<dbReference type="Pfam" id="PF01408">
    <property type="entry name" value="GFO_IDH_MocA"/>
    <property type="match status" value="1"/>
</dbReference>
<dbReference type="Gene3D" id="3.40.50.720">
    <property type="entry name" value="NAD(P)-binding Rossmann-like Domain"/>
    <property type="match status" value="1"/>
</dbReference>
<dbReference type="PANTHER" id="PTHR43377">
    <property type="entry name" value="BILIVERDIN REDUCTASE A"/>
    <property type="match status" value="1"/>
</dbReference>
<accession>A0ABX0Y5X2</accession>
<keyword evidence="4" id="KW-1185">Reference proteome</keyword>
<evidence type="ECO:0000259" key="1">
    <source>
        <dbReference type="Pfam" id="PF01408"/>
    </source>
</evidence>
<feature type="domain" description="Gfo/Idh/MocA-like oxidoreductase N-terminal" evidence="1">
    <location>
        <begin position="2"/>
        <end position="105"/>
    </location>
</feature>
<reference evidence="3 4" key="1">
    <citation type="submission" date="2020-03" db="EMBL/GenBank/DDBJ databases">
        <title>WGS of the type strain of Planosporangium spp.</title>
        <authorList>
            <person name="Thawai C."/>
        </authorList>
    </citation>
    <scope>NUCLEOTIDE SEQUENCE [LARGE SCALE GENOMIC DNA]</scope>
    <source>
        <strain evidence="3 4">TBRC 5610</strain>
    </source>
</reference>
<organism evidence="3 4">
    <name type="scientific">Planosporangium thailandense</name>
    <dbReference type="NCBI Taxonomy" id="765197"/>
    <lineage>
        <taxon>Bacteria</taxon>
        <taxon>Bacillati</taxon>
        <taxon>Actinomycetota</taxon>
        <taxon>Actinomycetes</taxon>
        <taxon>Micromonosporales</taxon>
        <taxon>Micromonosporaceae</taxon>
        <taxon>Planosporangium</taxon>
    </lineage>
</organism>
<dbReference type="EMBL" id="JAATVY010000023">
    <property type="protein sequence ID" value="NJC72955.1"/>
    <property type="molecule type" value="Genomic_DNA"/>
</dbReference>
<feature type="domain" description="GFO/IDH/MocA-like oxidoreductase" evidence="2">
    <location>
        <begin position="117"/>
        <end position="230"/>
    </location>
</feature>
<protein>
    <submittedName>
        <fullName evidence="3">Gfo/Idh/MocA family oxidoreductase</fullName>
    </submittedName>
</protein>
<dbReference type="Proteomes" id="UP000722989">
    <property type="component" value="Unassembled WGS sequence"/>
</dbReference>